<dbReference type="Proteomes" id="UP000784128">
    <property type="component" value="Unassembled WGS sequence"/>
</dbReference>
<comment type="caution">
    <text evidence="2">The sequence shown here is derived from an EMBL/GenBank/DDBJ whole genome shotgun (WGS) entry which is preliminary data.</text>
</comment>
<evidence type="ECO:0000313" key="3">
    <source>
        <dbReference type="Proteomes" id="UP000784128"/>
    </source>
</evidence>
<reference evidence="2 3" key="1">
    <citation type="submission" date="2021-05" db="EMBL/GenBank/DDBJ databases">
        <title>The draft genome of Geobacter chapellei DSM 13688.</title>
        <authorList>
            <person name="Xu Z."/>
            <person name="Masuda Y."/>
            <person name="Itoh H."/>
            <person name="Senoo K."/>
        </authorList>
    </citation>
    <scope>NUCLEOTIDE SEQUENCE [LARGE SCALE GENOMIC DNA]</scope>
    <source>
        <strain evidence="2 3">DSM 13688</strain>
    </source>
</reference>
<dbReference type="InterPro" id="IPR051686">
    <property type="entry name" value="Lipoprotein_DolP"/>
</dbReference>
<feature type="domain" description="BON" evidence="1">
    <location>
        <begin position="47"/>
        <end position="115"/>
    </location>
</feature>
<keyword evidence="3" id="KW-1185">Reference proteome</keyword>
<dbReference type="RefSeq" id="WP_214296043.1">
    <property type="nucleotide sequence ID" value="NZ_JAHDYS010000001.1"/>
</dbReference>
<accession>A0ABS5U3T9</accession>
<dbReference type="Gene3D" id="3.30.1340.30">
    <property type="match status" value="1"/>
</dbReference>
<dbReference type="InterPro" id="IPR007055">
    <property type="entry name" value="BON_dom"/>
</dbReference>
<dbReference type="Pfam" id="PF04972">
    <property type="entry name" value="BON"/>
    <property type="match status" value="1"/>
</dbReference>
<dbReference type="PANTHER" id="PTHR34606:SF15">
    <property type="entry name" value="BON DOMAIN-CONTAINING PROTEIN"/>
    <property type="match status" value="1"/>
</dbReference>
<dbReference type="PANTHER" id="PTHR34606">
    <property type="entry name" value="BON DOMAIN-CONTAINING PROTEIN"/>
    <property type="match status" value="1"/>
</dbReference>
<proteinExistence type="predicted"/>
<name>A0ABS5U3T9_9BACT</name>
<evidence type="ECO:0000313" key="2">
    <source>
        <dbReference type="EMBL" id="MBT1070337.1"/>
    </source>
</evidence>
<gene>
    <name evidence="2" type="ORF">KJB30_00920</name>
</gene>
<protein>
    <submittedName>
        <fullName evidence="2">BON domain-containing protein</fullName>
    </submittedName>
</protein>
<organism evidence="2 3">
    <name type="scientific">Pelotalea chapellei</name>
    <dbReference type="NCBI Taxonomy" id="44671"/>
    <lineage>
        <taxon>Bacteria</taxon>
        <taxon>Pseudomonadati</taxon>
        <taxon>Thermodesulfobacteriota</taxon>
        <taxon>Desulfuromonadia</taxon>
        <taxon>Geobacterales</taxon>
        <taxon>Geobacteraceae</taxon>
        <taxon>Pelotalea</taxon>
    </lineage>
</organism>
<dbReference type="PROSITE" id="PS50914">
    <property type="entry name" value="BON"/>
    <property type="match status" value="1"/>
</dbReference>
<evidence type="ECO:0000259" key="1">
    <source>
        <dbReference type="PROSITE" id="PS50914"/>
    </source>
</evidence>
<sequence length="125" mass="13832">MTENIASHSRRIRQLCLVLFCMCLWIAEGAGALQAKEPRQDAKSIREDSELAEKIRRALTTNQSLRGRIITVIVNDGIALLSGTVNSEAERAEAALTAFRVQGVIDVVDRITVSPTCREVKPDQR</sequence>
<dbReference type="EMBL" id="JAHDYS010000001">
    <property type="protein sequence ID" value="MBT1070337.1"/>
    <property type="molecule type" value="Genomic_DNA"/>
</dbReference>